<evidence type="ECO:0000313" key="2">
    <source>
        <dbReference type="EMBL" id="KAF4305246.1"/>
    </source>
</evidence>
<dbReference type="EMBL" id="WWBZ02000040">
    <property type="protein sequence ID" value="KAF4305246.1"/>
    <property type="molecule type" value="Genomic_DNA"/>
</dbReference>
<dbReference type="AlphaFoldDB" id="A0A8H4N445"/>
<keyword evidence="3" id="KW-1185">Reference proteome</keyword>
<dbReference type="Proteomes" id="UP000572817">
    <property type="component" value="Unassembled WGS sequence"/>
</dbReference>
<gene>
    <name evidence="2" type="ORF">GTA08_BOTSDO06365</name>
</gene>
<sequence length="430" mass="47156">MAILTPNEIRELSSRIHHDVKLLQTALVNAMKYEGRRGSNYINYKVFRECLHDTRLDISGFLEDTAPKDDALTSSENTTDPSVGDSSFAGAILCPSRSSSPLVNPTSSEGPPTSPVDNFFQEPTSLSDDTKSSRSHLRIHPVVTGEMYKTIMSNSFNAPLHRCPISPPVHHQKPDYIPFGNPFGIQDLHADLEHHKAFDLPDTCTYNNDSIPADAPPFSPLDVPSSPHYGGSRQSPERSTDIHWEYARPEIRQYVEDSRREIRYHDSLRSRGFEKVLAGLDFISNSGSRSQAHLLSQKSKHLSRKRMSCSLSPEHNSHILNQQQCPSTPITDTGTSPAASVTPVTTKPTILALELDDGGIFDYGMSPPRTLPSPTTKNPSIILAIDAGATDSNHAAILPHLTGYVRAGGTLIFCCSFSGYAPMGSLGTFF</sequence>
<accession>A0A8H4N445</accession>
<feature type="compositionally biased region" description="Polar residues" evidence="1">
    <location>
        <begin position="98"/>
        <end position="111"/>
    </location>
</feature>
<evidence type="ECO:0000256" key="1">
    <source>
        <dbReference type="SAM" id="MobiDB-lite"/>
    </source>
</evidence>
<evidence type="ECO:0000313" key="3">
    <source>
        <dbReference type="Proteomes" id="UP000572817"/>
    </source>
</evidence>
<protein>
    <submittedName>
        <fullName evidence="2">Uncharacterized protein</fullName>
    </submittedName>
</protein>
<feature type="region of interest" description="Disordered" evidence="1">
    <location>
        <begin position="98"/>
        <end position="133"/>
    </location>
</feature>
<reference evidence="2" key="1">
    <citation type="submission" date="2020-04" db="EMBL/GenBank/DDBJ databases">
        <title>Genome Assembly and Annotation of Botryosphaeria dothidea sdau 11-99, a Latent Pathogen of Apple Fruit Ring Rot in China.</title>
        <authorList>
            <person name="Yu C."/>
            <person name="Diao Y."/>
            <person name="Lu Q."/>
            <person name="Zhao J."/>
            <person name="Cui S."/>
            <person name="Peng C."/>
            <person name="He B."/>
            <person name="Liu H."/>
        </authorList>
    </citation>
    <scope>NUCLEOTIDE SEQUENCE [LARGE SCALE GENOMIC DNA]</scope>
    <source>
        <strain evidence="2">Sdau11-99</strain>
    </source>
</reference>
<name>A0A8H4N445_9PEZI</name>
<organism evidence="2 3">
    <name type="scientific">Botryosphaeria dothidea</name>
    <dbReference type="NCBI Taxonomy" id="55169"/>
    <lineage>
        <taxon>Eukaryota</taxon>
        <taxon>Fungi</taxon>
        <taxon>Dikarya</taxon>
        <taxon>Ascomycota</taxon>
        <taxon>Pezizomycotina</taxon>
        <taxon>Dothideomycetes</taxon>
        <taxon>Dothideomycetes incertae sedis</taxon>
        <taxon>Botryosphaeriales</taxon>
        <taxon>Botryosphaeriaceae</taxon>
        <taxon>Botryosphaeria</taxon>
    </lineage>
</organism>
<proteinExistence type="predicted"/>
<comment type="caution">
    <text evidence="2">The sequence shown here is derived from an EMBL/GenBank/DDBJ whole genome shotgun (WGS) entry which is preliminary data.</text>
</comment>
<feature type="region of interest" description="Disordered" evidence="1">
    <location>
        <begin position="209"/>
        <end position="241"/>
    </location>
</feature>